<organism evidence="1 2">
    <name type="scientific">Larinioides sclopetarius</name>
    <dbReference type="NCBI Taxonomy" id="280406"/>
    <lineage>
        <taxon>Eukaryota</taxon>
        <taxon>Metazoa</taxon>
        <taxon>Ecdysozoa</taxon>
        <taxon>Arthropoda</taxon>
        <taxon>Chelicerata</taxon>
        <taxon>Arachnida</taxon>
        <taxon>Araneae</taxon>
        <taxon>Araneomorphae</taxon>
        <taxon>Entelegynae</taxon>
        <taxon>Araneoidea</taxon>
        <taxon>Araneidae</taxon>
        <taxon>Larinioides</taxon>
    </lineage>
</organism>
<evidence type="ECO:0000313" key="2">
    <source>
        <dbReference type="Proteomes" id="UP001497382"/>
    </source>
</evidence>
<dbReference type="AlphaFoldDB" id="A0AAV2A8P0"/>
<comment type="caution">
    <text evidence="1">The sequence shown here is derived from an EMBL/GenBank/DDBJ whole genome shotgun (WGS) entry which is preliminary data.</text>
</comment>
<proteinExistence type="predicted"/>
<reference evidence="1 2" key="1">
    <citation type="submission" date="2024-04" db="EMBL/GenBank/DDBJ databases">
        <authorList>
            <person name="Rising A."/>
            <person name="Reimegard J."/>
            <person name="Sonavane S."/>
            <person name="Akerstrom W."/>
            <person name="Nylinder S."/>
            <person name="Hedman E."/>
            <person name="Kallberg Y."/>
        </authorList>
    </citation>
    <scope>NUCLEOTIDE SEQUENCE [LARGE SCALE GENOMIC DNA]</scope>
</reference>
<name>A0AAV2A8P0_9ARAC</name>
<protein>
    <recommendedName>
        <fullName evidence="3">LAGLIDADG homing endonuclease</fullName>
    </recommendedName>
</protein>
<sequence>MSAPALFDIKHSNIELHGIPLSDFWKIPSSKGDDVIWNVVLAYLNSFPLTSKKELIQRMQYLTGQQRINENIKNSLEICNPYLHRNAGFCDKAISELVVVFKERVKDYIKNNNTLFQILDENVMYIHAASDLLKCNIVLISFPFQCRIRFTLFPLAYGQNQPAVYPKRIILFREVISTSGNRSIQIKFSYGIPKEIGVLKQRQALAEILRRAR</sequence>
<keyword evidence="2" id="KW-1185">Reference proteome</keyword>
<accession>A0AAV2A8P0</accession>
<evidence type="ECO:0008006" key="3">
    <source>
        <dbReference type="Google" id="ProtNLM"/>
    </source>
</evidence>
<gene>
    <name evidence="1" type="ORF">LARSCL_LOCUS10685</name>
</gene>
<evidence type="ECO:0000313" key="1">
    <source>
        <dbReference type="EMBL" id="CAL1279936.1"/>
    </source>
</evidence>
<dbReference type="EMBL" id="CAXIEN010000126">
    <property type="protein sequence ID" value="CAL1279936.1"/>
    <property type="molecule type" value="Genomic_DNA"/>
</dbReference>
<dbReference type="Proteomes" id="UP001497382">
    <property type="component" value="Unassembled WGS sequence"/>
</dbReference>